<evidence type="ECO:0000256" key="1">
    <source>
        <dbReference type="ARBA" id="ARBA00004141"/>
    </source>
</evidence>
<feature type="transmembrane region" description="Helical" evidence="7">
    <location>
        <begin position="115"/>
        <end position="134"/>
    </location>
</feature>
<dbReference type="Pfam" id="PF01529">
    <property type="entry name" value="DHHC"/>
    <property type="match status" value="1"/>
</dbReference>
<comment type="domain">
    <text evidence="7">The DHHC domain is required for palmitoyltransferase activity.</text>
</comment>
<evidence type="ECO:0000256" key="6">
    <source>
        <dbReference type="ARBA" id="ARBA00023315"/>
    </source>
</evidence>
<feature type="transmembrane region" description="Helical" evidence="7">
    <location>
        <begin position="210"/>
        <end position="234"/>
    </location>
</feature>
<feature type="compositionally biased region" description="Basic and acidic residues" evidence="8">
    <location>
        <begin position="26"/>
        <end position="43"/>
    </location>
</feature>
<comment type="catalytic activity">
    <reaction evidence="7">
        <text>L-cysteinyl-[protein] + hexadecanoyl-CoA = S-hexadecanoyl-L-cysteinyl-[protein] + CoA</text>
        <dbReference type="Rhea" id="RHEA:36683"/>
        <dbReference type="Rhea" id="RHEA-COMP:10131"/>
        <dbReference type="Rhea" id="RHEA-COMP:11032"/>
        <dbReference type="ChEBI" id="CHEBI:29950"/>
        <dbReference type="ChEBI" id="CHEBI:57287"/>
        <dbReference type="ChEBI" id="CHEBI:57379"/>
        <dbReference type="ChEBI" id="CHEBI:74151"/>
        <dbReference type="EC" id="2.3.1.225"/>
    </reaction>
</comment>
<evidence type="ECO:0000256" key="8">
    <source>
        <dbReference type="SAM" id="MobiDB-lite"/>
    </source>
</evidence>
<keyword evidence="2 7" id="KW-0808">Transferase</keyword>
<accession>A0A7S3XVY7</accession>
<proteinExistence type="inferred from homology"/>
<protein>
    <recommendedName>
        <fullName evidence="7">Palmitoyltransferase</fullName>
        <ecNumber evidence="7">2.3.1.225</ecNumber>
    </recommendedName>
</protein>
<sequence>MISNSPRGKEASVASSWGWGQLEQKSQMHDDLEDSQRGSERCSRPPSLSLGAHDGAQNQSGDFKLFGTTEDCKIWCSTDTWGLLMSFTLWAILLYSTSVYVYHSFIVHTFLEMHGVIFCVLVGATLAMHLKVMFTNPGAVPSDAEPPKTKKKRNPSLTGDPKMEVICGRCDAFRPPRAHHCMTCGRCIVRMDHHCAWVNNCIGARNQKHFLLFLLYLHITSLYSLIFMTYHLLVCRHAYCNLWSDLSWWLLWSVFVLSFFSVMFTFFMLLSQVHAMATGLGAVDRMMSKHFAKYNSQKALDQMLVQPLGVKDICGKERCFFWACPTSVTFPNEQQALGYISLSEQLRMERGHPTPKGAAGSSKKNDDPGV</sequence>
<evidence type="ECO:0000256" key="7">
    <source>
        <dbReference type="RuleBase" id="RU079119"/>
    </source>
</evidence>
<feature type="domain" description="Palmitoyltransferase DHHC" evidence="9">
    <location>
        <begin position="164"/>
        <end position="286"/>
    </location>
</feature>
<reference evidence="10" key="1">
    <citation type="submission" date="2021-01" db="EMBL/GenBank/DDBJ databases">
        <authorList>
            <person name="Corre E."/>
            <person name="Pelletier E."/>
            <person name="Niang G."/>
            <person name="Scheremetjew M."/>
            <person name="Finn R."/>
            <person name="Kale V."/>
            <person name="Holt S."/>
            <person name="Cochrane G."/>
            <person name="Meng A."/>
            <person name="Brown T."/>
            <person name="Cohen L."/>
        </authorList>
    </citation>
    <scope>NUCLEOTIDE SEQUENCE</scope>
    <source>
        <strain evidence="10">CCMP3107</strain>
    </source>
</reference>
<dbReference type="GO" id="GO:0005783">
    <property type="term" value="C:endoplasmic reticulum"/>
    <property type="evidence" value="ECO:0007669"/>
    <property type="project" value="TreeGrafter"/>
</dbReference>
<dbReference type="PANTHER" id="PTHR22883:SF405">
    <property type="entry name" value="PALMITOYLTRANSFERASE"/>
    <property type="match status" value="1"/>
</dbReference>
<feature type="transmembrane region" description="Helical" evidence="7">
    <location>
        <begin position="246"/>
        <end position="270"/>
    </location>
</feature>
<dbReference type="EMBL" id="HBIU01027156">
    <property type="protein sequence ID" value="CAE0633825.1"/>
    <property type="molecule type" value="Transcribed_RNA"/>
</dbReference>
<keyword evidence="4 7" id="KW-1133">Transmembrane helix</keyword>
<dbReference type="EC" id="2.3.1.225" evidence="7"/>
<evidence type="ECO:0000259" key="9">
    <source>
        <dbReference type="Pfam" id="PF01529"/>
    </source>
</evidence>
<name>A0A7S3XVY7_HETAK</name>
<evidence type="ECO:0000256" key="2">
    <source>
        <dbReference type="ARBA" id="ARBA00022679"/>
    </source>
</evidence>
<evidence type="ECO:0000256" key="4">
    <source>
        <dbReference type="ARBA" id="ARBA00022989"/>
    </source>
</evidence>
<evidence type="ECO:0000256" key="3">
    <source>
        <dbReference type="ARBA" id="ARBA00022692"/>
    </source>
</evidence>
<gene>
    <name evidence="10" type="ORF">HAKA00212_LOCUS12538</name>
</gene>
<dbReference type="InterPro" id="IPR039859">
    <property type="entry name" value="PFA4/ZDH16/20/ERF2-like"/>
</dbReference>
<feature type="region of interest" description="Disordered" evidence="8">
    <location>
        <begin position="350"/>
        <end position="370"/>
    </location>
</feature>
<feature type="transmembrane region" description="Helical" evidence="7">
    <location>
        <begin position="83"/>
        <end position="103"/>
    </location>
</feature>
<comment type="similarity">
    <text evidence="7">Belongs to the DHHC palmitoyltransferase family.</text>
</comment>
<evidence type="ECO:0000256" key="5">
    <source>
        <dbReference type="ARBA" id="ARBA00023136"/>
    </source>
</evidence>
<comment type="subcellular location">
    <subcellularLocation>
        <location evidence="1">Membrane</location>
        <topology evidence="1">Multi-pass membrane protein</topology>
    </subcellularLocation>
</comment>
<dbReference type="GO" id="GO:0005794">
    <property type="term" value="C:Golgi apparatus"/>
    <property type="evidence" value="ECO:0007669"/>
    <property type="project" value="TreeGrafter"/>
</dbReference>
<keyword evidence="3 7" id="KW-0812">Transmembrane</keyword>
<dbReference type="GO" id="GO:0016020">
    <property type="term" value="C:membrane"/>
    <property type="evidence" value="ECO:0007669"/>
    <property type="project" value="UniProtKB-SubCell"/>
</dbReference>
<organism evidence="10">
    <name type="scientific">Heterosigma akashiwo</name>
    <name type="common">Chromophytic alga</name>
    <name type="synonym">Heterosigma carterae</name>
    <dbReference type="NCBI Taxonomy" id="2829"/>
    <lineage>
        <taxon>Eukaryota</taxon>
        <taxon>Sar</taxon>
        <taxon>Stramenopiles</taxon>
        <taxon>Ochrophyta</taxon>
        <taxon>Raphidophyceae</taxon>
        <taxon>Chattonellales</taxon>
        <taxon>Chattonellaceae</taxon>
        <taxon>Heterosigma</taxon>
    </lineage>
</organism>
<dbReference type="InterPro" id="IPR001594">
    <property type="entry name" value="Palmitoyltrfase_DHHC"/>
</dbReference>
<dbReference type="GO" id="GO:0019706">
    <property type="term" value="F:protein-cysteine S-palmitoyltransferase activity"/>
    <property type="evidence" value="ECO:0007669"/>
    <property type="project" value="UniProtKB-EC"/>
</dbReference>
<dbReference type="PANTHER" id="PTHR22883">
    <property type="entry name" value="ZINC FINGER DHHC DOMAIN CONTAINING PROTEIN"/>
    <property type="match status" value="1"/>
</dbReference>
<keyword evidence="5 7" id="KW-0472">Membrane</keyword>
<dbReference type="GO" id="GO:0006612">
    <property type="term" value="P:protein targeting to membrane"/>
    <property type="evidence" value="ECO:0007669"/>
    <property type="project" value="TreeGrafter"/>
</dbReference>
<keyword evidence="6 7" id="KW-0012">Acyltransferase</keyword>
<dbReference type="PROSITE" id="PS50216">
    <property type="entry name" value="DHHC"/>
    <property type="match status" value="1"/>
</dbReference>
<evidence type="ECO:0000313" key="10">
    <source>
        <dbReference type="EMBL" id="CAE0633825.1"/>
    </source>
</evidence>
<feature type="region of interest" description="Disordered" evidence="8">
    <location>
        <begin position="1"/>
        <end position="55"/>
    </location>
</feature>
<dbReference type="AlphaFoldDB" id="A0A7S3XVY7"/>